<dbReference type="InterPro" id="IPR052754">
    <property type="entry name" value="NTPase_KAP_P-loop"/>
</dbReference>
<dbReference type="EMBL" id="UGHP01000001">
    <property type="protein sequence ID" value="STQ79093.1"/>
    <property type="molecule type" value="Genomic_DNA"/>
</dbReference>
<protein>
    <submittedName>
        <fullName evidence="2">Predicted P-loop ATPase</fullName>
    </submittedName>
</protein>
<dbReference type="RefSeq" id="WP_038416549.1">
    <property type="nucleotide sequence ID" value="NZ_CP139992.1"/>
</dbReference>
<organism evidence="2 3">
    <name type="scientific">Hafnia alvei</name>
    <dbReference type="NCBI Taxonomy" id="569"/>
    <lineage>
        <taxon>Bacteria</taxon>
        <taxon>Pseudomonadati</taxon>
        <taxon>Pseudomonadota</taxon>
        <taxon>Gammaproteobacteria</taxon>
        <taxon>Enterobacterales</taxon>
        <taxon>Hafniaceae</taxon>
        <taxon>Hafnia</taxon>
    </lineage>
</organism>
<evidence type="ECO:0000259" key="1">
    <source>
        <dbReference type="Pfam" id="PF07693"/>
    </source>
</evidence>
<name>A0A377PID4_HAFAL</name>
<sequence>MFLNDQETSTDLLYYTAIASTVVRLVDETSDAPITIGVHGDWGAGKSSVLKMLEAACEKKDKTHCIWFNGWTFEGFEDAKTVIIETIVEDLVASRPMSTKVAEAAKKVLRRIDWLKMAKKAGGLAFTAFTGIPTFDQIKGMYELASDFLSAPQDKLSAADFKAFAEKAGGFIKEADTDSNTLPKHIHAFREEFRALLDAAEIEKLVVIVDDLDRCLPKTAIETLEAIRLFLFVEKTAFVIGADEAMIEYAVKDHFPDLPQSTGPVSYARNYLEKLIQVPFRIPALGTAETRIYTTLLLAENALGSEDDNFKALLNKAREEMKRPWISRGLDREAVMAALNGKIPEVVENALLFSLHVTPMLSSGTHGNPRQIKRFLNSMMLRQAIADERGFGSDIKRPVLAKIMLAERFYPSVYGKLVQLVSNHPEGKPEALAEFEALVRGGKTAPKSRADSKENSSESEDVQNWLKIDWAIGWAKAEPALSGEDLRPYVFVTRDKHSTLSNLVVSSHLIPIMEKLLGPKIGMVKIKGDLEKLSPPDADELFEMLSDKLFQEDSFNRKPRGFDGLEYLVETQPHLQRRLIDFARRIPVKKAGGWLATRIAQSLVDPTLIEEYTKLIQEWASQDENLSLSKSAKATLQLSGYQH</sequence>
<dbReference type="InterPro" id="IPR011646">
    <property type="entry name" value="KAP_P-loop"/>
</dbReference>
<dbReference type="Pfam" id="PF07693">
    <property type="entry name" value="KAP_NTPase"/>
    <property type="match status" value="1"/>
</dbReference>
<dbReference type="InterPro" id="IPR027417">
    <property type="entry name" value="P-loop_NTPase"/>
</dbReference>
<evidence type="ECO:0000313" key="3">
    <source>
        <dbReference type="Proteomes" id="UP000254821"/>
    </source>
</evidence>
<dbReference type="NCBIfam" id="NF041923">
    <property type="entry name" value="QatA"/>
    <property type="match status" value="1"/>
</dbReference>
<dbReference type="SUPFAM" id="SSF52540">
    <property type="entry name" value="P-loop containing nucleoside triphosphate hydrolases"/>
    <property type="match status" value="1"/>
</dbReference>
<dbReference type="Proteomes" id="UP000254821">
    <property type="component" value="Unassembled WGS sequence"/>
</dbReference>
<dbReference type="Gene3D" id="3.40.50.300">
    <property type="entry name" value="P-loop containing nucleotide triphosphate hydrolases"/>
    <property type="match status" value="1"/>
</dbReference>
<dbReference type="AlphaFoldDB" id="A0A377PID4"/>
<dbReference type="InterPro" id="IPR049673">
    <property type="entry name" value="QatA"/>
</dbReference>
<dbReference type="PANTHER" id="PTHR22674:SF6">
    <property type="entry name" value="NTPASE KAP FAMILY P-LOOP DOMAIN-CONTAINING PROTEIN 1"/>
    <property type="match status" value="1"/>
</dbReference>
<accession>A0A377PID4</accession>
<gene>
    <name evidence="2" type="ORF">NCTC8105_01152</name>
</gene>
<reference evidence="2 3" key="1">
    <citation type="submission" date="2018-06" db="EMBL/GenBank/DDBJ databases">
        <authorList>
            <consortium name="Pathogen Informatics"/>
            <person name="Doyle S."/>
        </authorList>
    </citation>
    <scope>NUCLEOTIDE SEQUENCE [LARGE SCALE GENOMIC DNA]</scope>
    <source>
        <strain evidence="2 3">NCTC8105</strain>
    </source>
</reference>
<feature type="domain" description="KAP NTPase" evidence="1">
    <location>
        <begin position="15"/>
        <end position="385"/>
    </location>
</feature>
<proteinExistence type="predicted"/>
<dbReference type="PANTHER" id="PTHR22674">
    <property type="entry name" value="NTPASE, KAP FAMILY P-LOOP DOMAIN-CONTAINING 1"/>
    <property type="match status" value="1"/>
</dbReference>
<evidence type="ECO:0000313" key="2">
    <source>
        <dbReference type="EMBL" id="STQ79093.1"/>
    </source>
</evidence>